<evidence type="ECO:0000313" key="4">
    <source>
        <dbReference type="Proteomes" id="UP000321606"/>
    </source>
</evidence>
<dbReference type="OrthoDB" id="95722at2"/>
<evidence type="ECO:0000313" key="3">
    <source>
        <dbReference type="EMBL" id="BBM35445.1"/>
    </source>
</evidence>
<feature type="region of interest" description="Disordered" evidence="1">
    <location>
        <begin position="1"/>
        <end position="25"/>
    </location>
</feature>
<accession>A0A510JB82</accession>
<gene>
    <name evidence="3" type="ORF">JCM16774_0358</name>
</gene>
<dbReference type="AlphaFoldDB" id="A0A510JB82"/>
<dbReference type="STRING" id="714315.GCA_000516535_00370"/>
<proteinExistence type="predicted"/>
<evidence type="ECO:0000256" key="1">
    <source>
        <dbReference type="SAM" id="MobiDB-lite"/>
    </source>
</evidence>
<sequence>MNKKKKKYNGFASNARNSTKGTERDTLNRQIPVKKYLSVEMIDDLIASNEFAKIILNAPIEDVLKNGLDIAILQDDGTDDIESTKKLKEKLDKLDYLEKIMNFMSEVRKHGYAIMYLNTLHNIETETADELGERFQIEALNIFSKSEIAKLKLENSKLSLKYGEIKELQIKNYKDNNQVINTEIHPSRVVFSRINEDKKEIGQSIFNSLFERMVIFDSTEWSIGQLIYRAVFLILKTDNATMDKIKESGGIRDKEEEINASTLAVIGQDDELQVINSTGGLDPEKFINAVLTILSIHTNIPKQRLAGNTQGTLAGSQEDAKKYAEYLKRFFNKHILPVINSLIDKVLIELKISQSYRVSLPNLLEPTESEQIENSLKKVELDTKKLEYLEKAVNIISNNELIEKKDKVAEIIKRLGEDDFDFEALLKELSEND</sequence>
<feature type="domain" description="Anti-CBASS protein Acb1-like N-terminal" evidence="2">
    <location>
        <begin position="42"/>
        <end position="383"/>
    </location>
</feature>
<dbReference type="EMBL" id="AP019822">
    <property type="protein sequence ID" value="BBM35445.1"/>
    <property type="molecule type" value="Genomic_DNA"/>
</dbReference>
<evidence type="ECO:0000259" key="2">
    <source>
        <dbReference type="Pfam" id="PF06381"/>
    </source>
</evidence>
<reference evidence="3 4" key="1">
    <citation type="submission" date="2019-07" db="EMBL/GenBank/DDBJ databases">
        <title>Complete Genome Sequence of Leptotrichia goodfellowii Strain JCM 16774.</title>
        <authorList>
            <person name="Watanabe S."/>
            <person name="Cui L."/>
        </authorList>
    </citation>
    <scope>NUCLEOTIDE SEQUENCE [LARGE SCALE GENOMIC DNA]</scope>
    <source>
        <strain evidence="3 4">JCM16774</strain>
    </source>
</reference>
<dbReference type="RefSeq" id="WP_026737007.1">
    <property type="nucleotide sequence ID" value="NZ_AP019822.1"/>
</dbReference>
<dbReference type="KEGG" id="lgo:JCM16774_0358"/>
<protein>
    <submittedName>
        <fullName evidence="3">Phage-associated protein, HI1409 family</fullName>
    </submittedName>
</protein>
<dbReference type="InterPro" id="IPR024459">
    <property type="entry name" value="Acb1-like_N"/>
</dbReference>
<dbReference type="Proteomes" id="UP000321606">
    <property type="component" value="Chromosome"/>
</dbReference>
<dbReference type="Pfam" id="PF06381">
    <property type="entry name" value="Phage_portal_3"/>
    <property type="match status" value="1"/>
</dbReference>
<feature type="compositionally biased region" description="Polar residues" evidence="1">
    <location>
        <begin position="11"/>
        <end position="20"/>
    </location>
</feature>
<organism evidence="3 4">
    <name type="scientific">Pseudoleptotrichia goodfellowii</name>
    <dbReference type="NCBI Taxonomy" id="157692"/>
    <lineage>
        <taxon>Bacteria</taxon>
        <taxon>Fusobacteriati</taxon>
        <taxon>Fusobacteriota</taxon>
        <taxon>Fusobacteriia</taxon>
        <taxon>Fusobacteriales</taxon>
        <taxon>Leptotrichiaceae</taxon>
        <taxon>Pseudoleptotrichia</taxon>
    </lineage>
</organism>
<name>A0A510JB82_9FUSO</name>